<dbReference type="RefSeq" id="WP_386051940.1">
    <property type="nucleotide sequence ID" value="NZ_JBHTKH010000003.1"/>
</dbReference>
<evidence type="ECO:0000256" key="3">
    <source>
        <dbReference type="ARBA" id="ARBA00012949"/>
    </source>
</evidence>
<dbReference type="NCBIfam" id="TIGR02866">
    <property type="entry name" value="CoxB"/>
    <property type="match status" value="1"/>
</dbReference>
<dbReference type="PANTHER" id="PTHR22888:SF9">
    <property type="entry name" value="CYTOCHROME C OXIDASE SUBUNIT 2"/>
    <property type="match status" value="1"/>
</dbReference>
<evidence type="ECO:0000256" key="5">
    <source>
        <dbReference type="ARBA" id="ARBA00022660"/>
    </source>
</evidence>
<dbReference type="Gene3D" id="1.10.287.90">
    <property type="match status" value="1"/>
</dbReference>
<keyword evidence="10 17" id="KW-1133">Transmembrane helix</keyword>
<proteinExistence type="inferred from homology"/>
<dbReference type="SUPFAM" id="SSF49503">
    <property type="entry name" value="Cupredoxins"/>
    <property type="match status" value="1"/>
</dbReference>
<comment type="similarity">
    <text evidence="2">Belongs to the cytochrome c oxidase subunit 2 family.</text>
</comment>
<gene>
    <name evidence="19" type="primary">coxB</name>
    <name evidence="19" type="ORF">ACFQ2V_07000</name>
</gene>
<evidence type="ECO:0000256" key="10">
    <source>
        <dbReference type="ARBA" id="ARBA00022989"/>
    </source>
</evidence>
<dbReference type="InterPro" id="IPR001505">
    <property type="entry name" value="Copper_CuA"/>
</dbReference>
<comment type="catalytic activity">
    <reaction evidence="15">
        <text>4 Fe(II)-[cytochrome c] + O2 + 8 H(+)(in) = 4 Fe(III)-[cytochrome c] + 2 H2O + 4 H(+)(out)</text>
        <dbReference type="Rhea" id="RHEA:11436"/>
        <dbReference type="Rhea" id="RHEA-COMP:10350"/>
        <dbReference type="Rhea" id="RHEA-COMP:14399"/>
        <dbReference type="ChEBI" id="CHEBI:15377"/>
        <dbReference type="ChEBI" id="CHEBI:15378"/>
        <dbReference type="ChEBI" id="CHEBI:15379"/>
        <dbReference type="ChEBI" id="CHEBI:29033"/>
        <dbReference type="ChEBI" id="CHEBI:29034"/>
        <dbReference type="EC" id="7.1.1.9"/>
    </reaction>
</comment>
<evidence type="ECO:0000256" key="15">
    <source>
        <dbReference type="ARBA" id="ARBA00047816"/>
    </source>
</evidence>
<feature type="transmembrane region" description="Helical" evidence="17">
    <location>
        <begin position="29"/>
        <end position="47"/>
    </location>
</feature>
<dbReference type="Proteomes" id="UP001597046">
    <property type="component" value="Unassembled WGS sequence"/>
</dbReference>
<evidence type="ECO:0000256" key="16">
    <source>
        <dbReference type="SAM" id="MobiDB-lite"/>
    </source>
</evidence>
<evidence type="ECO:0000256" key="2">
    <source>
        <dbReference type="ARBA" id="ARBA00007866"/>
    </source>
</evidence>
<protein>
    <recommendedName>
        <fullName evidence="3">cytochrome-c oxidase</fullName>
        <ecNumber evidence="3">7.1.1.9</ecNumber>
    </recommendedName>
    <alternativeName>
        <fullName evidence="14">Cytochrome aa3 subunit 2</fullName>
    </alternativeName>
</protein>
<organism evidence="19 20">
    <name type="scientific">Terrabacter terrigena</name>
    <dbReference type="NCBI Taxonomy" id="574718"/>
    <lineage>
        <taxon>Bacteria</taxon>
        <taxon>Bacillati</taxon>
        <taxon>Actinomycetota</taxon>
        <taxon>Actinomycetes</taxon>
        <taxon>Micrococcales</taxon>
        <taxon>Intrasporangiaceae</taxon>
        <taxon>Terrabacter</taxon>
    </lineage>
</organism>
<feature type="transmembrane region" description="Helical" evidence="17">
    <location>
        <begin position="113"/>
        <end position="131"/>
    </location>
</feature>
<dbReference type="InterPro" id="IPR008972">
    <property type="entry name" value="Cupredoxin"/>
</dbReference>
<dbReference type="PANTHER" id="PTHR22888">
    <property type="entry name" value="CYTOCHROME C OXIDASE, SUBUNIT II"/>
    <property type="match status" value="1"/>
</dbReference>
<dbReference type="CDD" id="cd13919">
    <property type="entry name" value="CuRO_HCO_II_like_5"/>
    <property type="match status" value="1"/>
</dbReference>
<evidence type="ECO:0000256" key="9">
    <source>
        <dbReference type="ARBA" id="ARBA00022982"/>
    </source>
</evidence>
<accession>A0ABW3MU61</accession>
<dbReference type="PROSITE" id="PS00078">
    <property type="entry name" value="COX2"/>
    <property type="match status" value="1"/>
</dbReference>
<keyword evidence="7" id="KW-0479">Metal-binding</keyword>
<dbReference type="SUPFAM" id="SSF81464">
    <property type="entry name" value="Cytochrome c oxidase subunit II-like, transmembrane region"/>
    <property type="match status" value="1"/>
</dbReference>
<evidence type="ECO:0000259" key="18">
    <source>
        <dbReference type="PROSITE" id="PS50857"/>
    </source>
</evidence>
<reference evidence="20" key="1">
    <citation type="journal article" date="2019" name="Int. J. Syst. Evol. Microbiol.">
        <title>The Global Catalogue of Microorganisms (GCM) 10K type strain sequencing project: providing services to taxonomists for standard genome sequencing and annotation.</title>
        <authorList>
            <consortium name="The Broad Institute Genomics Platform"/>
            <consortium name="The Broad Institute Genome Sequencing Center for Infectious Disease"/>
            <person name="Wu L."/>
            <person name="Ma J."/>
        </authorList>
    </citation>
    <scope>NUCLEOTIDE SEQUENCE [LARGE SCALE GENOMIC DNA]</scope>
    <source>
        <strain evidence="20">CCUG 57508</strain>
    </source>
</reference>
<comment type="function">
    <text evidence="13">Subunits I and II form the functional core of the enzyme complex. Electrons originating in cytochrome c are transferred via heme a and Cu(A) to the binuclear center formed by heme a3 and Cu(B).</text>
</comment>
<dbReference type="EMBL" id="JBHTKH010000003">
    <property type="protein sequence ID" value="MFD1054046.1"/>
    <property type="molecule type" value="Genomic_DNA"/>
</dbReference>
<keyword evidence="20" id="KW-1185">Reference proteome</keyword>
<evidence type="ECO:0000256" key="12">
    <source>
        <dbReference type="ARBA" id="ARBA00023136"/>
    </source>
</evidence>
<keyword evidence="4" id="KW-0813">Transport</keyword>
<keyword evidence="6 17" id="KW-0812">Transmembrane</keyword>
<evidence type="ECO:0000256" key="11">
    <source>
        <dbReference type="ARBA" id="ARBA00023008"/>
    </source>
</evidence>
<evidence type="ECO:0000256" key="8">
    <source>
        <dbReference type="ARBA" id="ARBA00022967"/>
    </source>
</evidence>
<dbReference type="Pfam" id="PF00116">
    <property type="entry name" value="COX2"/>
    <property type="match status" value="1"/>
</dbReference>
<evidence type="ECO:0000256" key="4">
    <source>
        <dbReference type="ARBA" id="ARBA00022448"/>
    </source>
</evidence>
<evidence type="ECO:0000256" key="13">
    <source>
        <dbReference type="ARBA" id="ARBA00024688"/>
    </source>
</evidence>
<sequence length="307" mass="34156">MHLVPEHEDTPAATPVVGETRRRRTPVRIAGLAALATLALTGCQGQVSNGYLPPVVSDSGQRVTDLWIGSWVATLAVGVITWGLMLYAAVRFRKRKGDETLPVQLRYNVPMELLYTVIPVFMVAVFFYYTARDEAALVDTSTKKDLTVSVVAKQWSWDFNYVDSDVHESGVHTELDGSTGKRAQMPVLYLPVNKRVEFVLNARDVIHSFWVPAFMMKMDMLPGKTNKFQLTPTQTGTFQGKCAELCGAYHSQMLFMVKVVPQAEYDQEMARLKAIGQEGLIPVDVSREKMVQSDIDKIPAPARTGSN</sequence>
<evidence type="ECO:0000256" key="6">
    <source>
        <dbReference type="ARBA" id="ARBA00022692"/>
    </source>
</evidence>
<dbReference type="InterPro" id="IPR002429">
    <property type="entry name" value="CcO_II-like_C"/>
</dbReference>
<dbReference type="EC" id="7.1.1.9" evidence="3"/>
<dbReference type="Gene3D" id="2.60.40.420">
    <property type="entry name" value="Cupredoxins - blue copper proteins"/>
    <property type="match status" value="1"/>
</dbReference>
<evidence type="ECO:0000256" key="14">
    <source>
        <dbReference type="ARBA" id="ARBA00031399"/>
    </source>
</evidence>
<dbReference type="InterPro" id="IPR036257">
    <property type="entry name" value="Cyt_c_oxidase_su2_TM_sf"/>
</dbReference>
<dbReference type="InterPro" id="IPR045187">
    <property type="entry name" value="CcO_II"/>
</dbReference>
<keyword evidence="12 17" id="KW-0472">Membrane</keyword>
<comment type="subcellular location">
    <subcellularLocation>
        <location evidence="1">Membrane</location>
        <topology evidence="1">Multi-pass membrane protein</topology>
    </subcellularLocation>
</comment>
<feature type="transmembrane region" description="Helical" evidence="17">
    <location>
        <begin position="67"/>
        <end position="92"/>
    </location>
</feature>
<comment type="caution">
    <text evidence="19">The sequence shown here is derived from an EMBL/GenBank/DDBJ whole genome shotgun (WGS) entry which is preliminary data.</text>
</comment>
<feature type="region of interest" description="Disordered" evidence="16">
    <location>
        <begin position="1"/>
        <end position="20"/>
    </location>
</feature>
<feature type="compositionally biased region" description="Basic and acidic residues" evidence="16">
    <location>
        <begin position="1"/>
        <end position="10"/>
    </location>
</feature>
<keyword evidence="9" id="KW-0249">Electron transport</keyword>
<evidence type="ECO:0000313" key="20">
    <source>
        <dbReference type="Proteomes" id="UP001597046"/>
    </source>
</evidence>
<dbReference type="InterPro" id="IPR014222">
    <property type="entry name" value="Cyt_c_oxidase_su2"/>
</dbReference>
<keyword evidence="8" id="KW-1278">Translocase</keyword>
<keyword evidence="11" id="KW-0186">Copper</keyword>
<dbReference type="PRINTS" id="PR01166">
    <property type="entry name" value="CYCOXIDASEII"/>
</dbReference>
<evidence type="ECO:0000256" key="17">
    <source>
        <dbReference type="SAM" id="Phobius"/>
    </source>
</evidence>
<feature type="domain" description="Cytochrome oxidase subunit II copper A binding" evidence="18">
    <location>
        <begin position="143"/>
        <end position="271"/>
    </location>
</feature>
<name>A0ABW3MU61_9MICO</name>
<keyword evidence="5" id="KW-0679">Respiratory chain</keyword>
<evidence type="ECO:0000256" key="7">
    <source>
        <dbReference type="ARBA" id="ARBA00022723"/>
    </source>
</evidence>
<dbReference type="PROSITE" id="PS50857">
    <property type="entry name" value="COX2_CUA"/>
    <property type="match status" value="1"/>
</dbReference>
<evidence type="ECO:0000256" key="1">
    <source>
        <dbReference type="ARBA" id="ARBA00004141"/>
    </source>
</evidence>
<evidence type="ECO:0000313" key="19">
    <source>
        <dbReference type="EMBL" id="MFD1054046.1"/>
    </source>
</evidence>